<evidence type="ECO:0000313" key="4">
    <source>
        <dbReference type="Proteomes" id="UP000076794"/>
    </source>
</evidence>
<evidence type="ECO:0000256" key="2">
    <source>
        <dbReference type="SAM" id="Phobius"/>
    </source>
</evidence>
<name>A0A161IJ32_9MICO</name>
<feature type="region of interest" description="Disordered" evidence="1">
    <location>
        <begin position="1"/>
        <end position="30"/>
    </location>
</feature>
<dbReference type="AlphaFoldDB" id="A0A161IJ32"/>
<feature type="transmembrane region" description="Helical" evidence="2">
    <location>
        <begin position="71"/>
        <end position="94"/>
    </location>
</feature>
<keyword evidence="4" id="KW-1185">Reference proteome</keyword>
<evidence type="ECO:0000313" key="3">
    <source>
        <dbReference type="EMBL" id="ANC31984.1"/>
    </source>
</evidence>
<proteinExistence type="predicted"/>
<dbReference type="STRING" id="1300344.I598_2447"/>
<dbReference type="InterPro" id="IPR046291">
    <property type="entry name" value="DUF6328"/>
</dbReference>
<reference evidence="3 4" key="1">
    <citation type="submission" date="2016-01" db="EMBL/GenBank/DDBJ databases">
        <title>Complete genome sequence of a soil Actinobacterium, Isoptericola dokdonensis DS-3.</title>
        <authorList>
            <person name="Kwon S.-K."/>
            <person name="Kim J.F."/>
        </authorList>
    </citation>
    <scope>NUCLEOTIDE SEQUENCE [LARGE SCALE GENOMIC DNA]</scope>
    <source>
        <strain evidence="3 4">DS-3</strain>
    </source>
</reference>
<dbReference type="OrthoDB" id="3625784at2"/>
<organism evidence="3 4">
    <name type="scientific">Isoptericola dokdonensis DS-3</name>
    <dbReference type="NCBI Taxonomy" id="1300344"/>
    <lineage>
        <taxon>Bacteria</taxon>
        <taxon>Bacillati</taxon>
        <taxon>Actinomycetota</taxon>
        <taxon>Actinomycetes</taxon>
        <taxon>Micrococcales</taxon>
        <taxon>Promicromonosporaceae</taxon>
        <taxon>Isoptericola</taxon>
    </lineage>
</organism>
<feature type="transmembrane region" description="Helical" evidence="2">
    <location>
        <begin position="114"/>
        <end position="134"/>
    </location>
</feature>
<dbReference type="RefSeq" id="WP_068203184.1">
    <property type="nucleotide sequence ID" value="NZ_CP014209.1"/>
</dbReference>
<gene>
    <name evidence="3" type="ORF">I598_2447</name>
</gene>
<feature type="transmembrane region" description="Helical" evidence="2">
    <location>
        <begin position="40"/>
        <end position="59"/>
    </location>
</feature>
<sequence>MSDDATSRSSGDATGRSHDGRAETPDERSDRNWNELLQELRVLQTGVQILTGFLLILPFQSKFAELDTFQVAVYLGDVLVAITATGLFIAPVALHRVLFREHLKTSIVTGGDRLTRVGLVLLAVALAATALLVFDVVLGRVAGIVVGSFVALLLLGLWAVMPLVVRRRHRAAGGA</sequence>
<dbReference type="PATRIC" id="fig|1300344.3.peg.2454"/>
<dbReference type="KEGG" id="ido:I598_2447"/>
<feature type="transmembrane region" description="Helical" evidence="2">
    <location>
        <begin position="140"/>
        <end position="160"/>
    </location>
</feature>
<evidence type="ECO:0008006" key="5">
    <source>
        <dbReference type="Google" id="ProtNLM"/>
    </source>
</evidence>
<dbReference type="Proteomes" id="UP000076794">
    <property type="component" value="Chromosome"/>
</dbReference>
<accession>A0A161IJ32</accession>
<dbReference type="Pfam" id="PF19853">
    <property type="entry name" value="DUF6328"/>
    <property type="match status" value="1"/>
</dbReference>
<protein>
    <recommendedName>
        <fullName evidence="5">Sodium:proton antiporter</fullName>
    </recommendedName>
</protein>
<keyword evidence="2" id="KW-1133">Transmembrane helix</keyword>
<feature type="compositionally biased region" description="Basic and acidic residues" evidence="1">
    <location>
        <begin position="15"/>
        <end position="30"/>
    </location>
</feature>
<keyword evidence="2" id="KW-0812">Transmembrane</keyword>
<dbReference type="EMBL" id="CP014209">
    <property type="protein sequence ID" value="ANC31984.1"/>
    <property type="molecule type" value="Genomic_DNA"/>
</dbReference>
<evidence type="ECO:0000256" key="1">
    <source>
        <dbReference type="SAM" id="MobiDB-lite"/>
    </source>
</evidence>
<keyword evidence="2" id="KW-0472">Membrane</keyword>